<dbReference type="PRINTS" id="PR01345">
    <property type="entry name" value="CERVTRCPTASE"/>
</dbReference>
<sequence length="581" mass="66523">MQPYAATQAWGRVAGELPGRKEPEGVGRLSAEYEPEVFPVCPDPGLDQEQRGWSTKISIFTYVMLYMADNYFCDEPILHYCCYTVDALTPPGHSPLCSNEPKFADLHSLAHWGQHNQAMSFTLDIYENFQVEFKSSLLLHIVFWYKFKNTCAKWNAIIAQIWSSVPSAFTYSKELSSKHPLNWTYANEALDLYIEIPVTFKTADMVDMDGEAECTLSKFSGDTKPGGVADTPQGHAAIQRDLDTLDKWADRNLIKFNEKRKVLHLLRNNPSHQDMLEANCLERSFAEKDLGFLVDTKLTRRQQCILASKKASREGTECILSKFADDTKLGGLANTPEGCATIQCDLNRLQSWTEKNLVRFNKGKCRVLHLGRKNPRHQYRLGLDLLQSTIEEKDLGVLVDSKLSMSQQCALVAKRANEILGCIEKSVASRSTEVILPLYSALVRPQLKYCVQFWAPQFKKDRELLERVQRRATKMIKGLEHLPYQERLKEMGLFSLETRRLRGDLIHVYKFLKGGLKDDGARLFSVVSSDRTRGNMHKLEHRKFHSNTRKNFFTVRVTEPWNRLLREVVESPSLEIFQDSP</sequence>
<proteinExistence type="predicted"/>
<dbReference type="EMBL" id="KZ505843">
    <property type="protein sequence ID" value="PKU44202.1"/>
    <property type="molecule type" value="Genomic_DNA"/>
</dbReference>
<evidence type="ECO:0008006" key="3">
    <source>
        <dbReference type="Google" id="ProtNLM"/>
    </source>
</evidence>
<organism evidence="1 2">
    <name type="scientific">Limosa lapponica baueri</name>
    <dbReference type="NCBI Taxonomy" id="1758121"/>
    <lineage>
        <taxon>Eukaryota</taxon>
        <taxon>Metazoa</taxon>
        <taxon>Chordata</taxon>
        <taxon>Craniata</taxon>
        <taxon>Vertebrata</taxon>
        <taxon>Euteleostomi</taxon>
        <taxon>Archelosauria</taxon>
        <taxon>Archosauria</taxon>
        <taxon>Dinosauria</taxon>
        <taxon>Saurischia</taxon>
        <taxon>Theropoda</taxon>
        <taxon>Coelurosauria</taxon>
        <taxon>Aves</taxon>
        <taxon>Neognathae</taxon>
        <taxon>Neoaves</taxon>
        <taxon>Charadriiformes</taxon>
        <taxon>Scolopacidae</taxon>
        <taxon>Limosa</taxon>
    </lineage>
</organism>
<name>A0A2I0UDR8_LIMLA</name>
<dbReference type="Proteomes" id="UP000233556">
    <property type="component" value="Unassembled WGS sequence"/>
</dbReference>
<dbReference type="AlphaFoldDB" id="A0A2I0UDR8"/>
<dbReference type="OrthoDB" id="4034597at2759"/>
<dbReference type="PANTHER" id="PTHR33332">
    <property type="entry name" value="REVERSE TRANSCRIPTASE DOMAIN-CONTAINING PROTEIN"/>
    <property type="match status" value="1"/>
</dbReference>
<protein>
    <recommendedName>
        <fullName evidence="3">Reverse transcriptase domain-containing protein</fullName>
    </recommendedName>
</protein>
<accession>A0A2I0UDR8</accession>
<evidence type="ECO:0000313" key="1">
    <source>
        <dbReference type="EMBL" id="PKU44202.1"/>
    </source>
</evidence>
<reference evidence="2" key="2">
    <citation type="submission" date="2017-12" db="EMBL/GenBank/DDBJ databases">
        <title>Genome sequence of the Bar-tailed Godwit (Limosa lapponica baueri).</title>
        <authorList>
            <person name="Lima N.C.B."/>
            <person name="Parody-Merino A.M."/>
            <person name="Battley P.F."/>
            <person name="Fidler A.E."/>
            <person name="Prosdocimi F."/>
        </authorList>
    </citation>
    <scope>NUCLEOTIDE SEQUENCE [LARGE SCALE GENOMIC DNA]</scope>
</reference>
<reference evidence="2" key="1">
    <citation type="submission" date="2017-11" db="EMBL/GenBank/DDBJ databases">
        <authorList>
            <person name="Lima N.C."/>
            <person name="Parody-Merino A.M."/>
            <person name="Battley P.F."/>
            <person name="Fidler A.E."/>
            <person name="Prosdocimi F."/>
        </authorList>
    </citation>
    <scope>NUCLEOTIDE SEQUENCE [LARGE SCALE GENOMIC DNA]</scope>
</reference>
<evidence type="ECO:0000313" key="2">
    <source>
        <dbReference type="Proteomes" id="UP000233556"/>
    </source>
</evidence>
<keyword evidence="2" id="KW-1185">Reference proteome</keyword>
<gene>
    <name evidence="1" type="ORF">llap_5498</name>
</gene>